<evidence type="ECO:0000313" key="9">
    <source>
        <dbReference type="Proteomes" id="UP000276776"/>
    </source>
</evidence>
<dbReference type="EMBL" id="UYYF01000474">
    <property type="protein sequence ID" value="VDM98296.1"/>
    <property type="molecule type" value="Genomic_DNA"/>
</dbReference>
<comment type="subcellular location">
    <subcellularLocation>
        <location evidence="1">Endoplasmic reticulum membrane</location>
        <topology evidence="1">Peripheral membrane protein</topology>
    </subcellularLocation>
</comment>
<reference evidence="10" key="1">
    <citation type="submission" date="2017-02" db="UniProtKB">
        <authorList>
            <consortium name="WormBaseParasite"/>
        </authorList>
    </citation>
    <scope>IDENTIFICATION</scope>
</reference>
<proteinExistence type="inferred from homology"/>
<dbReference type="InterPro" id="IPR019383">
    <property type="entry name" value="Golgin_A_7/ERF4"/>
</dbReference>
<dbReference type="OMA" id="WENTITR"/>
<evidence type="ECO:0000256" key="4">
    <source>
        <dbReference type="ARBA" id="ARBA00018463"/>
    </source>
</evidence>
<dbReference type="OrthoDB" id="2190159at2759"/>
<protein>
    <recommendedName>
        <fullName evidence="4">Ras modification protein ERF4</fullName>
    </recommendedName>
</protein>
<evidence type="ECO:0000256" key="5">
    <source>
        <dbReference type="ARBA" id="ARBA00022824"/>
    </source>
</evidence>
<comment type="subunit">
    <text evidence="3">Interacts with ERF2.</text>
</comment>
<dbReference type="PANTHER" id="PTHR13254:SF0">
    <property type="entry name" value="GOLGIN SUBFAMILY A MEMBER 7_ERF4 DOMAIN-CONTAINING PROTEIN"/>
    <property type="match status" value="1"/>
</dbReference>
<evidence type="ECO:0000256" key="2">
    <source>
        <dbReference type="ARBA" id="ARBA00007732"/>
    </source>
</evidence>
<dbReference type="InterPro" id="IPR051371">
    <property type="entry name" value="Ras_palmitoyltransferase"/>
</dbReference>
<dbReference type="Proteomes" id="UP000276776">
    <property type="component" value="Unassembled WGS sequence"/>
</dbReference>
<evidence type="ECO:0000256" key="3">
    <source>
        <dbReference type="ARBA" id="ARBA00011396"/>
    </source>
</evidence>
<evidence type="ECO:0000313" key="8">
    <source>
        <dbReference type="EMBL" id="VDM98296.1"/>
    </source>
</evidence>
<name>A0A0N5CQ74_THECL</name>
<keyword evidence="6" id="KW-0472">Membrane</keyword>
<dbReference type="PANTHER" id="PTHR13254">
    <property type="entry name" value="GOLGI AUTOANTIGEN, GOLGIN SUBFAMILY A, 7"/>
    <property type="match status" value="1"/>
</dbReference>
<evidence type="ECO:0000256" key="6">
    <source>
        <dbReference type="ARBA" id="ARBA00023136"/>
    </source>
</evidence>
<organism evidence="10">
    <name type="scientific">Thelazia callipaeda</name>
    <name type="common">Oriental eyeworm</name>
    <name type="synonym">Parasitic nematode</name>
    <dbReference type="NCBI Taxonomy" id="103827"/>
    <lineage>
        <taxon>Eukaryota</taxon>
        <taxon>Metazoa</taxon>
        <taxon>Ecdysozoa</taxon>
        <taxon>Nematoda</taxon>
        <taxon>Chromadorea</taxon>
        <taxon>Rhabditida</taxon>
        <taxon>Spirurina</taxon>
        <taxon>Spiruromorpha</taxon>
        <taxon>Thelazioidea</taxon>
        <taxon>Thelaziidae</taxon>
        <taxon>Thelazia</taxon>
    </lineage>
</organism>
<dbReference type="AlphaFoldDB" id="A0A0N5CQ74"/>
<dbReference type="GO" id="GO:0006612">
    <property type="term" value="P:protein targeting to membrane"/>
    <property type="evidence" value="ECO:0007669"/>
    <property type="project" value="TreeGrafter"/>
</dbReference>
<comment type="similarity">
    <text evidence="2">Belongs to the ERF4 family.</text>
</comment>
<feature type="domain" description="Golgin subfamily A member 7/ERF4" evidence="7">
    <location>
        <begin position="18"/>
        <end position="129"/>
    </location>
</feature>
<dbReference type="GO" id="GO:0005789">
    <property type="term" value="C:endoplasmic reticulum membrane"/>
    <property type="evidence" value="ECO:0007669"/>
    <property type="project" value="UniProtKB-SubCell"/>
</dbReference>
<dbReference type="WBParaSite" id="TCLT_0000237401-mRNA-1">
    <property type="protein sequence ID" value="TCLT_0000237401-mRNA-1"/>
    <property type="gene ID" value="TCLT_0000237401"/>
</dbReference>
<gene>
    <name evidence="8" type="ORF">TCLT_LOCUS2375</name>
</gene>
<reference evidence="8 9" key="2">
    <citation type="submission" date="2018-11" db="EMBL/GenBank/DDBJ databases">
        <authorList>
            <consortium name="Pathogen Informatics"/>
        </authorList>
    </citation>
    <scope>NUCLEOTIDE SEQUENCE [LARGE SCALE GENOMIC DNA]</scope>
</reference>
<evidence type="ECO:0000259" key="7">
    <source>
        <dbReference type="Pfam" id="PF10256"/>
    </source>
</evidence>
<dbReference type="GO" id="GO:0002178">
    <property type="term" value="C:palmitoyltransferase complex"/>
    <property type="evidence" value="ECO:0007669"/>
    <property type="project" value="TreeGrafter"/>
</dbReference>
<accession>A0A0N5CQ74</accession>
<keyword evidence="5" id="KW-0256">Endoplasmic reticulum</keyword>
<sequence>MNSGGDEVRVPLNTCNKIFVQRDYSKGLSVQFETNFPAALEGKVSEQAWTHTVTTLNSYYSKAEEICCTTVLETLTGCLSCYVSRLFTKTQYEKSLLEISRFLADENKNIYLPAGVHLSDPIERGLRVVRIAYFYFSYSLRISY</sequence>
<keyword evidence="9" id="KW-1185">Reference proteome</keyword>
<evidence type="ECO:0000313" key="10">
    <source>
        <dbReference type="WBParaSite" id="TCLT_0000237401-mRNA-1"/>
    </source>
</evidence>
<dbReference type="Pfam" id="PF10256">
    <property type="entry name" value="Erf4"/>
    <property type="match status" value="1"/>
</dbReference>
<evidence type="ECO:0000256" key="1">
    <source>
        <dbReference type="ARBA" id="ARBA00004406"/>
    </source>
</evidence>
<dbReference type="STRING" id="103827.A0A0N5CQ74"/>